<sequence length="79" mass="8944">MAAYDEFLLAHRDDWLVNETIGFYKRTVKRLDTTSRSLFALIEPGSCFVGALAEIAFAADRSFMLEGQFEEDDAPLPPR</sequence>
<dbReference type="Proteomes" id="UP001324287">
    <property type="component" value="Chromosome"/>
</dbReference>
<dbReference type="EMBL" id="CP141261">
    <property type="protein sequence ID" value="WRL66534.1"/>
    <property type="molecule type" value="Genomic_DNA"/>
</dbReference>
<reference evidence="1 2" key="1">
    <citation type="submission" date="2023-12" db="EMBL/GenBank/DDBJ databases">
        <title>Blastococcus brunescens sp. nov., an actonobacterium isolated from sandstone collected in sahara desert.</title>
        <authorList>
            <person name="Gtari M."/>
            <person name="Ghodhbane F."/>
        </authorList>
    </citation>
    <scope>NUCLEOTIDE SEQUENCE [LARGE SCALE GENOMIC DNA]</scope>
    <source>
        <strain evidence="1 2">BMG 8361</strain>
    </source>
</reference>
<name>A0ABZ1B6V5_9ACTN</name>
<accession>A0ABZ1B6V5</accession>
<dbReference type="Gene3D" id="3.90.226.10">
    <property type="entry name" value="2-enoyl-CoA Hydratase, Chain A, domain 1"/>
    <property type="match status" value="1"/>
</dbReference>
<protein>
    <submittedName>
        <fullName evidence="1">Uncharacterized protein</fullName>
    </submittedName>
</protein>
<proteinExistence type="predicted"/>
<organism evidence="1 2">
    <name type="scientific">Blastococcus brunescens</name>
    <dbReference type="NCBI Taxonomy" id="1564165"/>
    <lineage>
        <taxon>Bacteria</taxon>
        <taxon>Bacillati</taxon>
        <taxon>Actinomycetota</taxon>
        <taxon>Actinomycetes</taxon>
        <taxon>Geodermatophilales</taxon>
        <taxon>Geodermatophilaceae</taxon>
        <taxon>Blastococcus</taxon>
    </lineage>
</organism>
<evidence type="ECO:0000313" key="1">
    <source>
        <dbReference type="EMBL" id="WRL66534.1"/>
    </source>
</evidence>
<gene>
    <name evidence="1" type="ORF">U6N30_14660</name>
</gene>
<dbReference type="RefSeq" id="WP_324277846.1">
    <property type="nucleotide sequence ID" value="NZ_CP141261.1"/>
</dbReference>
<keyword evidence="2" id="KW-1185">Reference proteome</keyword>
<evidence type="ECO:0000313" key="2">
    <source>
        <dbReference type="Proteomes" id="UP001324287"/>
    </source>
</evidence>